<evidence type="ECO:0000313" key="2">
    <source>
        <dbReference type="Proteomes" id="UP000622317"/>
    </source>
</evidence>
<protein>
    <submittedName>
        <fullName evidence="1">TIGR02597 family protein</fullName>
    </submittedName>
</protein>
<dbReference type="NCBIfam" id="TIGR02597">
    <property type="entry name" value="TIGR02597 family protein"/>
    <property type="match status" value="1"/>
</dbReference>
<accession>A0A927F6R0</accession>
<organism evidence="1 2">
    <name type="scientific">Pelagicoccus enzymogenes</name>
    <dbReference type="NCBI Taxonomy" id="2773457"/>
    <lineage>
        <taxon>Bacteria</taxon>
        <taxon>Pseudomonadati</taxon>
        <taxon>Verrucomicrobiota</taxon>
        <taxon>Opitutia</taxon>
        <taxon>Puniceicoccales</taxon>
        <taxon>Pelagicoccaceae</taxon>
        <taxon>Pelagicoccus</taxon>
    </lineage>
</organism>
<keyword evidence="2" id="KW-1185">Reference proteome</keyword>
<evidence type="ECO:0000313" key="1">
    <source>
        <dbReference type="EMBL" id="MBD5778706.1"/>
    </source>
</evidence>
<dbReference type="InterPro" id="IPR019837">
    <property type="entry name" value="CHP02597"/>
</dbReference>
<dbReference type="Proteomes" id="UP000622317">
    <property type="component" value="Unassembled WGS sequence"/>
</dbReference>
<proteinExistence type="predicted"/>
<name>A0A927F6R0_9BACT</name>
<reference evidence="1" key="1">
    <citation type="submission" date="2020-09" db="EMBL/GenBank/DDBJ databases">
        <title>Pelagicoccus enzymogenes sp. nov. with an EPS production, isolated from marine sediment.</title>
        <authorList>
            <person name="Feng X."/>
        </authorList>
    </citation>
    <scope>NUCLEOTIDE SEQUENCE</scope>
    <source>
        <strain evidence="1">NFK12</strain>
    </source>
</reference>
<gene>
    <name evidence="1" type="ORF">IEN85_04335</name>
</gene>
<comment type="caution">
    <text evidence="1">The sequence shown here is derived from an EMBL/GenBank/DDBJ whole genome shotgun (WGS) entry which is preliminary data.</text>
</comment>
<dbReference type="RefSeq" id="WP_191615836.1">
    <property type="nucleotide sequence ID" value="NZ_JACYFG010000006.1"/>
</dbReference>
<dbReference type="AlphaFoldDB" id="A0A927F6R0"/>
<dbReference type="EMBL" id="JACYFG010000006">
    <property type="protein sequence ID" value="MBD5778706.1"/>
    <property type="molecule type" value="Genomic_DNA"/>
</dbReference>
<sequence length="344" mass="35883">MTSSSAQEVYSSIIGAVSLTAPGESDLYVTPSFSNSAVFRSEISAAAAGSVTFSGASFDADAFAGGHHLLVEEGTLAGRMFEITANSATELTVSDPGSELAAADEQVASIIPALTLGDMFPNGLGGKVEANPGNPDLILFSNDNSAGVKGFAPKDIYYYGDIAKNESDEIVSEPGWRKVGAPLWESHDNAVLPVGEGFVVRNNTNVDASFFLFGEVMVSHVQIPISSKSAGTTDNLVGVPRPLAISIGDMGLDTVVTVTTDANAVKDTVRIYPADGGKNPAASAIYCLYSDGWRKVENDTVVTTGDVLDDSLIPAASAVVVRKVATAQDEVVYWTNTWSLPSQS</sequence>